<dbReference type="Pfam" id="PF02525">
    <property type="entry name" value="Flavodoxin_2"/>
    <property type="match status" value="1"/>
</dbReference>
<evidence type="ECO:0000256" key="4">
    <source>
        <dbReference type="ARBA" id="ARBA00023027"/>
    </source>
</evidence>
<reference evidence="8" key="1">
    <citation type="submission" date="2022-03" db="EMBL/GenBank/DDBJ databases">
        <title>Genomic Encyclopedia of Type Strains, Phase III (KMG-III): the genomes of soil and plant-associated and newly described type strains.</title>
        <authorList>
            <person name="Whitman W."/>
        </authorList>
    </citation>
    <scope>NUCLEOTIDE SEQUENCE</scope>
    <source>
        <strain evidence="8">ANL 6-2</strain>
    </source>
</reference>
<evidence type="ECO:0000256" key="1">
    <source>
        <dbReference type="ARBA" id="ARBA00022630"/>
    </source>
</evidence>
<evidence type="ECO:0000256" key="6">
    <source>
        <dbReference type="HAMAP-Rule" id="MF_01216"/>
    </source>
</evidence>
<dbReference type="EC" id="1.7.1.17" evidence="6"/>
<dbReference type="GO" id="GO:0010181">
    <property type="term" value="F:FMN binding"/>
    <property type="evidence" value="ECO:0007669"/>
    <property type="project" value="UniProtKB-UniRule"/>
</dbReference>
<dbReference type="RefSeq" id="WP_253478444.1">
    <property type="nucleotide sequence ID" value="NZ_JALJXV010000005.1"/>
</dbReference>
<comment type="caution">
    <text evidence="6">Lacks conserved residue(s) required for the propagation of feature annotation.</text>
</comment>
<dbReference type="InterPro" id="IPR003680">
    <property type="entry name" value="Flavodoxin_fold"/>
</dbReference>
<feature type="binding site" evidence="6">
    <location>
        <position position="10"/>
    </location>
    <ligand>
        <name>FMN</name>
        <dbReference type="ChEBI" id="CHEBI:58210"/>
    </ligand>
</feature>
<comment type="catalytic activity">
    <reaction evidence="5">
        <text>N,N-dimethyl-1,4-phenylenediamine + anthranilate + 2 NAD(+) = 2-(4-dimethylaminophenyl)diazenylbenzoate + 2 NADH + 2 H(+)</text>
        <dbReference type="Rhea" id="RHEA:55872"/>
        <dbReference type="ChEBI" id="CHEBI:15378"/>
        <dbReference type="ChEBI" id="CHEBI:15783"/>
        <dbReference type="ChEBI" id="CHEBI:16567"/>
        <dbReference type="ChEBI" id="CHEBI:57540"/>
        <dbReference type="ChEBI" id="CHEBI:57945"/>
        <dbReference type="ChEBI" id="CHEBI:71579"/>
        <dbReference type="EC" id="1.7.1.17"/>
    </reaction>
    <physiologicalReaction direction="right-to-left" evidence="5">
        <dbReference type="Rhea" id="RHEA:55874"/>
    </physiologicalReaction>
</comment>
<dbReference type="InterPro" id="IPR023048">
    <property type="entry name" value="NADH:quinone_OxRdtase_FMN_depd"/>
</dbReference>
<dbReference type="GO" id="GO:0016652">
    <property type="term" value="F:oxidoreductase activity, acting on NAD(P)H as acceptor"/>
    <property type="evidence" value="ECO:0007669"/>
    <property type="project" value="UniProtKB-UniRule"/>
</dbReference>
<comment type="cofactor">
    <cofactor evidence="6">
        <name>FMN</name>
        <dbReference type="ChEBI" id="CHEBI:58210"/>
    </cofactor>
    <text evidence="6">Binds 1 FMN per subunit.</text>
</comment>
<feature type="binding site" evidence="6">
    <location>
        <begin position="96"/>
        <end position="99"/>
    </location>
    <ligand>
        <name>FMN</name>
        <dbReference type="ChEBI" id="CHEBI:58210"/>
    </ligand>
</feature>
<dbReference type="GO" id="GO:0009055">
    <property type="term" value="F:electron transfer activity"/>
    <property type="evidence" value="ECO:0007669"/>
    <property type="project" value="UniProtKB-UniRule"/>
</dbReference>
<feature type="domain" description="Flavodoxin-like fold" evidence="7">
    <location>
        <begin position="3"/>
        <end position="197"/>
    </location>
</feature>
<comment type="caution">
    <text evidence="8">The sequence shown here is derived from an EMBL/GenBank/DDBJ whole genome shotgun (WGS) entry which is preliminary data.</text>
</comment>
<dbReference type="EC" id="1.6.5.-" evidence="6"/>
<keyword evidence="9" id="KW-1185">Reference proteome</keyword>
<protein>
    <recommendedName>
        <fullName evidence="6">FMN dependent NADH:quinone oxidoreductase</fullName>
        <ecNumber evidence="6">1.6.5.-</ecNumber>
    </recommendedName>
    <alternativeName>
        <fullName evidence="6">Azo-dye reductase</fullName>
    </alternativeName>
    <alternativeName>
        <fullName evidence="6">FMN-dependent NADH-azo compound oxidoreductase</fullName>
    </alternativeName>
    <alternativeName>
        <fullName evidence="6">FMN-dependent NADH-azoreductase</fullName>
        <ecNumber evidence="6">1.7.1.17</ecNumber>
    </alternativeName>
</protein>
<evidence type="ECO:0000259" key="7">
    <source>
        <dbReference type="Pfam" id="PF02525"/>
    </source>
</evidence>
<dbReference type="HAMAP" id="MF_01216">
    <property type="entry name" value="Azoreductase_type1"/>
    <property type="match status" value="1"/>
</dbReference>
<accession>A0AAE3G422</accession>
<keyword evidence="2 6" id="KW-0288">FMN</keyword>
<dbReference type="GO" id="GO:0016655">
    <property type="term" value="F:oxidoreductase activity, acting on NAD(P)H, quinone or similar compound as acceptor"/>
    <property type="evidence" value="ECO:0007669"/>
    <property type="project" value="InterPro"/>
</dbReference>
<evidence type="ECO:0000313" key="8">
    <source>
        <dbReference type="EMBL" id="MCP1675264.1"/>
    </source>
</evidence>
<dbReference type="Proteomes" id="UP001205843">
    <property type="component" value="Unassembled WGS sequence"/>
</dbReference>
<dbReference type="Gene3D" id="3.40.50.360">
    <property type="match status" value="1"/>
</dbReference>
<dbReference type="AlphaFoldDB" id="A0AAE3G422"/>
<proteinExistence type="inferred from homology"/>
<keyword evidence="1 6" id="KW-0285">Flavoprotein</keyword>
<dbReference type="InterPro" id="IPR029039">
    <property type="entry name" value="Flavoprotein-like_sf"/>
</dbReference>
<dbReference type="PANTHER" id="PTHR43741:SF2">
    <property type="entry name" value="FMN-DEPENDENT NADH:QUINONE OXIDOREDUCTASE"/>
    <property type="match status" value="1"/>
</dbReference>
<name>A0AAE3G422_9GAMM</name>
<keyword evidence="4 6" id="KW-0520">NAD</keyword>
<dbReference type="SUPFAM" id="SSF52218">
    <property type="entry name" value="Flavoproteins"/>
    <property type="match status" value="1"/>
</dbReference>
<sequence length="200" mass="21965">MSTLLQINSSLFSDEGQSSRLSNDFVARWREQNPEGQVIVRDLAAEPIPHLTAERLQAGLTAPEERTAEQQALAAEGDELIEELKQADVIALGLPMYNFSVPSTLKAWFDHVARAGTTFRYTEQGPVGLLENKTLYVFAARGGKYLGTSMDTQTDLVKHFFGLLGVTDVKFIHAEGLAMGDEIQQQALQAARDRIDSLAA</sequence>
<dbReference type="InterPro" id="IPR050104">
    <property type="entry name" value="FMN-dep_NADH:Q_OxRdtase_AzoR1"/>
</dbReference>
<evidence type="ECO:0000256" key="3">
    <source>
        <dbReference type="ARBA" id="ARBA00023002"/>
    </source>
</evidence>
<organism evidence="8 9">
    <name type="scientific">Natronocella acetinitrilica</name>
    <dbReference type="NCBI Taxonomy" id="414046"/>
    <lineage>
        <taxon>Bacteria</taxon>
        <taxon>Pseudomonadati</taxon>
        <taxon>Pseudomonadota</taxon>
        <taxon>Gammaproteobacteria</taxon>
        <taxon>Chromatiales</taxon>
        <taxon>Ectothiorhodospiraceae</taxon>
        <taxon>Natronocella</taxon>
    </lineage>
</organism>
<evidence type="ECO:0000256" key="2">
    <source>
        <dbReference type="ARBA" id="ARBA00022643"/>
    </source>
</evidence>
<comment type="function">
    <text evidence="6">Quinone reductase that provides resistance to thiol-specific stress caused by electrophilic quinones.</text>
</comment>
<comment type="subunit">
    <text evidence="6">Homodimer.</text>
</comment>
<evidence type="ECO:0000313" key="9">
    <source>
        <dbReference type="Proteomes" id="UP001205843"/>
    </source>
</evidence>
<evidence type="ECO:0000256" key="5">
    <source>
        <dbReference type="ARBA" id="ARBA00048542"/>
    </source>
</evidence>
<keyword evidence="3 6" id="KW-0560">Oxidoreductase</keyword>
<dbReference type="EMBL" id="JALJXV010000005">
    <property type="protein sequence ID" value="MCP1675264.1"/>
    <property type="molecule type" value="Genomic_DNA"/>
</dbReference>
<comment type="similarity">
    <text evidence="6">Belongs to the azoreductase type 1 family.</text>
</comment>
<dbReference type="PANTHER" id="PTHR43741">
    <property type="entry name" value="FMN-DEPENDENT NADH-AZOREDUCTASE 1"/>
    <property type="match status" value="1"/>
</dbReference>
<gene>
    <name evidence="6" type="primary">azoR</name>
    <name evidence="8" type="ORF">J2T57_002412</name>
</gene>
<comment type="catalytic activity">
    <reaction evidence="6">
        <text>2 a quinone + NADH + H(+) = 2 a 1,4-benzosemiquinone + NAD(+)</text>
        <dbReference type="Rhea" id="RHEA:65952"/>
        <dbReference type="ChEBI" id="CHEBI:15378"/>
        <dbReference type="ChEBI" id="CHEBI:57540"/>
        <dbReference type="ChEBI" id="CHEBI:57945"/>
        <dbReference type="ChEBI" id="CHEBI:132124"/>
        <dbReference type="ChEBI" id="CHEBI:134225"/>
    </reaction>
</comment>
<comment type="function">
    <text evidence="6">Also exhibits azoreductase activity. Catalyzes the reductive cleavage of the azo bond in aromatic azo compounds to the corresponding amines.</text>
</comment>